<keyword evidence="2" id="KW-0812">Transmembrane</keyword>
<reference evidence="3 4" key="1">
    <citation type="submission" date="2015-07" db="EMBL/GenBank/DDBJ databases">
        <title>Draft genome of Bellilinea caldifistulae DSM 17877.</title>
        <authorList>
            <person name="Hemp J."/>
            <person name="Ward L.M."/>
            <person name="Pace L.A."/>
            <person name="Fischer W.W."/>
        </authorList>
    </citation>
    <scope>NUCLEOTIDE SEQUENCE [LARGE SCALE GENOMIC DNA]</scope>
    <source>
        <strain evidence="3 4">GOMI-1</strain>
    </source>
</reference>
<feature type="transmembrane region" description="Helical" evidence="2">
    <location>
        <begin position="70"/>
        <end position="100"/>
    </location>
</feature>
<dbReference type="AlphaFoldDB" id="A0A0P6Y2L0"/>
<evidence type="ECO:0000256" key="2">
    <source>
        <dbReference type="SAM" id="Phobius"/>
    </source>
</evidence>
<feature type="compositionally biased region" description="Polar residues" evidence="1">
    <location>
        <begin position="11"/>
        <end position="20"/>
    </location>
</feature>
<keyword evidence="2" id="KW-0472">Membrane</keyword>
<organism evidence="3 4">
    <name type="scientific">Bellilinea caldifistulae</name>
    <dbReference type="NCBI Taxonomy" id="360411"/>
    <lineage>
        <taxon>Bacteria</taxon>
        <taxon>Bacillati</taxon>
        <taxon>Chloroflexota</taxon>
        <taxon>Anaerolineae</taxon>
        <taxon>Anaerolineales</taxon>
        <taxon>Anaerolineaceae</taxon>
        <taxon>Bellilinea</taxon>
    </lineage>
</organism>
<comment type="caution">
    <text evidence="3">The sequence shown here is derived from an EMBL/GenBank/DDBJ whole genome shotgun (WGS) entry which is preliminary data.</text>
</comment>
<gene>
    <name evidence="3" type="ORF">AC812_08010</name>
</gene>
<dbReference type="EMBL" id="LGHJ01000013">
    <property type="protein sequence ID" value="KPL75907.1"/>
    <property type="molecule type" value="Genomic_DNA"/>
</dbReference>
<dbReference type="STRING" id="360411.AC812_08010"/>
<feature type="region of interest" description="Disordered" evidence="1">
    <location>
        <begin position="1"/>
        <end position="29"/>
    </location>
</feature>
<name>A0A0P6Y2L0_9CHLR</name>
<protein>
    <recommendedName>
        <fullName evidence="5">DUF948 domain-containing protein</fullName>
    </recommendedName>
</protein>
<evidence type="ECO:0000256" key="1">
    <source>
        <dbReference type="SAM" id="MobiDB-lite"/>
    </source>
</evidence>
<evidence type="ECO:0008006" key="5">
    <source>
        <dbReference type="Google" id="ProtNLM"/>
    </source>
</evidence>
<dbReference type="RefSeq" id="WP_061918286.1">
    <property type="nucleotide sequence ID" value="NZ_DF967971.1"/>
</dbReference>
<keyword evidence="2" id="KW-1133">Transmembrane helix</keyword>
<feature type="transmembrane region" description="Helical" evidence="2">
    <location>
        <begin position="35"/>
        <end position="58"/>
    </location>
</feature>
<keyword evidence="4" id="KW-1185">Reference proteome</keyword>
<evidence type="ECO:0000313" key="4">
    <source>
        <dbReference type="Proteomes" id="UP000050514"/>
    </source>
</evidence>
<accession>A0A0P6Y2L0</accession>
<sequence length="155" mass="16876">MSEEPQPASAEPTSQPSTAVPESAPSERSRENRRAAGIIAAVVVIVLLMIGGIVLLALSPESTTAKVRDIFIIIMALESLVLGVAVIVLIIQVATLINLLQNEIKPILDSTNETVNHLRGTTQFLSNNLVEPVLKLNEYLAGLRKLFDFIRPDRR</sequence>
<proteinExistence type="predicted"/>
<dbReference type="OrthoDB" id="166699at2"/>
<evidence type="ECO:0000313" key="3">
    <source>
        <dbReference type="EMBL" id="KPL75907.1"/>
    </source>
</evidence>
<dbReference type="Proteomes" id="UP000050514">
    <property type="component" value="Unassembled WGS sequence"/>
</dbReference>